<dbReference type="AlphaFoldDB" id="A0A4S4KP98"/>
<comment type="caution">
    <text evidence="3">The sequence shown here is derived from an EMBL/GenBank/DDBJ whole genome shotgun (WGS) entry which is preliminary data.</text>
</comment>
<accession>A0A4S4KP98</accession>
<organism evidence="3 4">
    <name type="scientific">Hermanssonia centrifuga</name>
    <dbReference type="NCBI Taxonomy" id="98765"/>
    <lineage>
        <taxon>Eukaryota</taxon>
        <taxon>Fungi</taxon>
        <taxon>Dikarya</taxon>
        <taxon>Basidiomycota</taxon>
        <taxon>Agaricomycotina</taxon>
        <taxon>Agaricomycetes</taxon>
        <taxon>Polyporales</taxon>
        <taxon>Meruliaceae</taxon>
        <taxon>Hermanssonia</taxon>
    </lineage>
</organism>
<feature type="transmembrane region" description="Helical" evidence="1">
    <location>
        <begin position="101"/>
        <end position="120"/>
    </location>
</feature>
<evidence type="ECO:0000313" key="4">
    <source>
        <dbReference type="Proteomes" id="UP000309038"/>
    </source>
</evidence>
<dbReference type="Pfam" id="PF03153">
    <property type="entry name" value="TFIIA"/>
    <property type="match status" value="1"/>
</dbReference>
<dbReference type="InterPro" id="IPR004855">
    <property type="entry name" value="TFIIA_asu/bsu"/>
</dbReference>
<dbReference type="PANTHER" id="PTHR12694:SF8">
    <property type="entry name" value="TRANSCRIPTION INITIATION FACTOR IIA SUBUNIT 1"/>
    <property type="match status" value="1"/>
</dbReference>
<keyword evidence="4" id="KW-1185">Reference proteome</keyword>
<keyword evidence="2" id="KW-0732">Signal</keyword>
<reference evidence="3 4" key="1">
    <citation type="submission" date="2019-02" db="EMBL/GenBank/DDBJ databases">
        <title>Genome sequencing of the rare red list fungi Phlebia centrifuga.</title>
        <authorList>
            <person name="Buettner E."/>
            <person name="Kellner H."/>
        </authorList>
    </citation>
    <scope>NUCLEOTIDE SEQUENCE [LARGE SCALE GENOMIC DNA]</scope>
    <source>
        <strain evidence="3 4">DSM 108282</strain>
    </source>
</reference>
<dbReference type="GO" id="GO:0006367">
    <property type="term" value="P:transcription initiation at RNA polymerase II promoter"/>
    <property type="evidence" value="ECO:0007669"/>
    <property type="project" value="InterPro"/>
</dbReference>
<dbReference type="Gene3D" id="1.10.287.100">
    <property type="match status" value="1"/>
</dbReference>
<keyword evidence="1" id="KW-0472">Membrane</keyword>
<keyword evidence="1" id="KW-0812">Transmembrane</keyword>
<dbReference type="GO" id="GO:0005672">
    <property type="term" value="C:transcription factor TFIIA complex"/>
    <property type="evidence" value="ECO:0007669"/>
    <property type="project" value="InterPro"/>
</dbReference>
<dbReference type="Proteomes" id="UP000309038">
    <property type="component" value="Unassembled WGS sequence"/>
</dbReference>
<evidence type="ECO:0000313" key="3">
    <source>
        <dbReference type="EMBL" id="THH00011.1"/>
    </source>
</evidence>
<dbReference type="SUPFAM" id="SSF47396">
    <property type="entry name" value="Transcription factor IIA (TFIIA), alpha-helical domain"/>
    <property type="match status" value="1"/>
</dbReference>
<proteinExistence type="predicted"/>
<dbReference type="EMBL" id="SGPJ01000062">
    <property type="protein sequence ID" value="THH00011.1"/>
    <property type="molecule type" value="Genomic_DNA"/>
</dbReference>
<sequence>MSLSHCVSLCVVTLSWPSSAPLLVLIVHVKYDLRSTHKPAIYRAVIDDVIASIKHEFDEYGVGEEVLAELQHKWEAKLFILPLNIRHILPMRFILTTLSQWLTSILCTLSILPILCMLILNTIPIIPTHLHHHQVPR</sequence>
<name>A0A4S4KP98_9APHY</name>
<feature type="signal peptide" evidence="2">
    <location>
        <begin position="1"/>
        <end position="21"/>
    </location>
</feature>
<feature type="chain" id="PRO_5020253301" evidence="2">
    <location>
        <begin position="22"/>
        <end position="137"/>
    </location>
</feature>
<evidence type="ECO:0000256" key="2">
    <source>
        <dbReference type="SAM" id="SignalP"/>
    </source>
</evidence>
<protein>
    <submittedName>
        <fullName evidence="3">Uncharacterized protein</fullName>
    </submittedName>
</protein>
<gene>
    <name evidence="3" type="ORF">EW026_g2448</name>
</gene>
<keyword evidence="1" id="KW-1133">Transmembrane helix</keyword>
<dbReference type="PANTHER" id="PTHR12694">
    <property type="entry name" value="TRANSCRIPTION INITIATION FACTOR IIA SUBUNIT 1"/>
    <property type="match status" value="1"/>
</dbReference>
<evidence type="ECO:0000256" key="1">
    <source>
        <dbReference type="SAM" id="Phobius"/>
    </source>
</evidence>